<protein>
    <submittedName>
        <fullName evidence="1">Uncharacterized protein</fullName>
    </submittedName>
</protein>
<proteinExistence type="predicted"/>
<dbReference type="AlphaFoldDB" id="A0A2G9YWU3"/>
<sequence length="79" mass="9289">MFKQATSPAQRDWLLSETLANGYYPSTRKPAFQDGDERKFFWAFWYGLPAGRQGFQSQNQRKLWPLGREDFTLTLLVIL</sequence>
<dbReference type="EMBL" id="PCRP01000026">
    <property type="protein sequence ID" value="PIP23736.1"/>
    <property type="molecule type" value="Genomic_DNA"/>
</dbReference>
<evidence type="ECO:0000313" key="1">
    <source>
        <dbReference type="EMBL" id="PIP23736.1"/>
    </source>
</evidence>
<reference evidence="1 2" key="1">
    <citation type="submission" date="2017-09" db="EMBL/GenBank/DDBJ databases">
        <title>Depth-based differentiation of microbial function through sediment-hosted aquifers and enrichment of novel symbionts in the deep terrestrial subsurface.</title>
        <authorList>
            <person name="Probst A.J."/>
            <person name="Ladd B."/>
            <person name="Jarett J.K."/>
            <person name="Geller-Mcgrath D.E."/>
            <person name="Sieber C.M."/>
            <person name="Emerson J.B."/>
            <person name="Anantharaman K."/>
            <person name="Thomas B.C."/>
            <person name="Malmstrom R."/>
            <person name="Stieglmeier M."/>
            <person name="Klingl A."/>
            <person name="Woyke T."/>
            <person name="Ryan C.M."/>
            <person name="Banfield J.F."/>
        </authorList>
    </citation>
    <scope>NUCLEOTIDE SEQUENCE [LARGE SCALE GENOMIC DNA]</scope>
    <source>
        <strain evidence="1">CG23_combo_of_CG06-09_8_20_14_all_38_19</strain>
    </source>
</reference>
<evidence type="ECO:0000313" key="2">
    <source>
        <dbReference type="Proteomes" id="UP000230273"/>
    </source>
</evidence>
<organism evidence="1 2">
    <name type="scientific">Candidatus Nealsonbacteria bacterium CG23_combo_of_CG06-09_8_20_14_all_38_19</name>
    <dbReference type="NCBI Taxonomy" id="1974721"/>
    <lineage>
        <taxon>Bacteria</taxon>
        <taxon>Candidatus Nealsoniibacteriota</taxon>
    </lineage>
</organism>
<comment type="caution">
    <text evidence="1">The sequence shown here is derived from an EMBL/GenBank/DDBJ whole genome shotgun (WGS) entry which is preliminary data.</text>
</comment>
<accession>A0A2G9YWU3</accession>
<gene>
    <name evidence="1" type="ORF">COX36_01650</name>
</gene>
<dbReference type="Proteomes" id="UP000230273">
    <property type="component" value="Unassembled WGS sequence"/>
</dbReference>
<name>A0A2G9YWU3_9BACT</name>